<reference evidence="10 11" key="1">
    <citation type="journal article" date="2020" name="Carbohydr. Polym.">
        <title>Characterization and optimization of production of bacterial cellulose from strain CGMCC 17276 based on whole-genome analysis.</title>
        <authorList>
            <person name="Lu T."/>
            <person name="Gao H."/>
            <person name="Liao B."/>
            <person name="Wu J."/>
            <person name="Zhang W."/>
            <person name="Huang J."/>
            <person name="Liu M."/>
            <person name="Huang J."/>
            <person name="Chang Z."/>
            <person name="Jin M."/>
            <person name="Yi Z."/>
            <person name="Jiang D."/>
        </authorList>
    </citation>
    <scope>NUCLEOTIDE SEQUENCE [LARGE SCALE GENOMIC DNA]</scope>
    <source>
        <strain evidence="10 11">CGMCC 17276</strain>
    </source>
</reference>
<dbReference type="PANTHER" id="PTHR43528">
    <property type="entry name" value="ALPHA-KETOGLUTARATE PERMEASE"/>
    <property type="match status" value="1"/>
</dbReference>
<dbReference type="GO" id="GO:0005886">
    <property type="term" value="C:plasma membrane"/>
    <property type="evidence" value="ECO:0007669"/>
    <property type="project" value="UniProtKB-SubCell"/>
</dbReference>
<evidence type="ECO:0000256" key="5">
    <source>
        <dbReference type="ARBA" id="ARBA00022847"/>
    </source>
</evidence>
<keyword evidence="6 8" id="KW-1133">Transmembrane helix</keyword>
<feature type="transmembrane region" description="Helical" evidence="8">
    <location>
        <begin position="21"/>
        <end position="39"/>
    </location>
</feature>
<dbReference type="Gene3D" id="1.20.1250.20">
    <property type="entry name" value="MFS general substrate transporter like domains"/>
    <property type="match status" value="1"/>
</dbReference>
<feature type="transmembrane region" description="Helical" evidence="8">
    <location>
        <begin position="77"/>
        <end position="96"/>
    </location>
</feature>
<evidence type="ECO:0000259" key="9">
    <source>
        <dbReference type="PROSITE" id="PS50850"/>
    </source>
</evidence>
<sequence>MLIIFRSKQIAYGVIGNFLEFYNFLSFVYFVPMIGATMFPADGRISGVFGTILTFGIGFVFRPLGALVLGNYGRRNGVSKTLMISFALMCFGSLMICCTPSYARIGLLAPCLILTARIIQGFSEGGEVGPASDYLFSLGKAEERGLLVALLSITQSLAELAASTVGLILALIMSKEVLFTWGWRVPFALGLVLLPVGIMLRRGKFGDMPPQDRKPAQHDTLSPMDYVLLFLAISYGSVAAYIRSFNVTYAISILNQPSARIMLFITISTIVNIIGIWCGGMALRRLRPILLLFGAGSVYIGAAIPLYMWCASARTPLSLFLLCCIPAFVGGLMQASNYLITLRALPDRVRGHVFGIVYSLAVTFCGVATQPVAMWLISSLHDPVAPAYILISAIPVGVMSLFVLSRKDRTTAMPETRI</sequence>
<organism evidence="10 11">
    <name type="scientific">Komagataeibacter xylinus</name>
    <name type="common">Gluconacetobacter xylinus</name>
    <dbReference type="NCBI Taxonomy" id="28448"/>
    <lineage>
        <taxon>Bacteria</taxon>
        <taxon>Pseudomonadati</taxon>
        <taxon>Pseudomonadota</taxon>
        <taxon>Alphaproteobacteria</taxon>
        <taxon>Acetobacterales</taxon>
        <taxon>Acetobacteraceae</taxon>
        <taxon>Komagataeibacter</taxon>
    </lineage>
</organism>
<keyword evidence="7 8" id="KW-0472">Membrane</keyword>
<proteinExistence type="predicted"/>
<evidence type="ECO:0000256" key="8">
    <source>
        <dbReference type="SAM" id="Phobius"/>
    </source>
</evidence>
<evidence type="ECO:0000256" key="6">
    <source>
        <dbReference type="ARBA" id="ARBA00022989"/>
    </source>
</evidence>
<dbReference type="PROSITE" id="PS50850">
    <property type="entry name" value="MFS"/>
    <property type="match status" value="1"/>
</dbReference>
<dbReference type="InterPro" id="IPR020846">
    <property type="entry name" value="MFS_dom"/>
</dbReference>
<protein>
    <submittedName>
        <fullName evidence="10">MFS transporter</fullName>
    </submittedName>
</protein>
<feature type="transmembrane region" description="Helical" evidence="8">
    <location>
        <begin position="45"/>
        <end position="65"/>
    </location>
</feature>
<feature type="transmembrane region" description="Helical" evidence="8">
    <location>
        <begin position="178"/>
        <end position="200"/>
    </location>
</feature>
<dbReference type="InterPro" id="IPR011701">
    <property type="entry name" value="MFS"/>
</dbReference>
<dbReference type="AlphaFoldDB" id="A0A857FPL1"/>
<dbReference type="EMBL" id="CP041348">
    <property type="protein sequence ID" value="QHC35177.1"/>
    <property type="molecule type" value="Genomic_DNA"/>
</dbReference>
<dbReference type="Proteomes" id="UP000464674">
    <property type="component" value="Chromosome"/>
</dbReference>
<keyword evidence="2" id="KW-0813">Transport</keyword>
<feature type="transmembrane region" description="Helical" evidence="8">
    <location>
        <begin position="319"/>
        <end position="340"/>
    </location>
</feature>
<evidence type="ECO:0000256" key="1">
    <source>
        <dbReference type="ARBA" id="ARBA00004651"/>
    </source>
</evidence>
<dbReference type="InterPro" id="IPR036259">
    <property type="entry name" value="MFS_trans_sf"/>
</dbReference>
<dbReference type="Pfam" id="PF07690">
    <property type="entry name" value="MFS_1"/>
    <property type="match status" value="1"/>
</dbReference>
<feature type="transmembrane region" description="Helical" evidence="8">
    <location>
        <begin position="352"/>
        <end position="373"/>
    </location>
</feature>
<feature type="transmembrane region" description="Helical" evidence="8">
    <location>
        <begin position="385"/>
        <end position="404"/>
    </location>
</feature>
<feature type="transmembrane region" description="Helical" evidence="8">
    <location>
        <begin position="221"/>
        <end position="242"/>
    </location>
</feature>
<evidence type="ECO:0000256" key="2">
    <source>
        <dbReference type="ARBA" id="ARBA00022448"/>
    </source>
</evidence>
<evidence type="ECO:0000313" key="10">
    <source>
        <dbReference type="EMBL" id="QHC35177.1"/>
    </source>
</evidence>
<name>A0A857FPL1_KOMXY</name>
<keyword evidence="3" id="KW-1003">Cell membrane</keyword>
<dbReference type="SUPFAM" id="SSF103473">
    <property type="entry name" value="MFS general substrate transporter"/>
    <property type="match status" value="1"/>
</dbReference>
<accession>A0A857FPL1</accession>
<evidence type="ECO:0000256" key="4">
    <source>
        <dbReference type="ARBA" id="ARBA00022692"/>
    </source>
</evidence>
<keyword evidence="5" id="KW-0769">Symport</keyword>
<gene>
    <name evidence="10" type="ORF">FMA36_06360</name>
</gene>
<keyword evidence="4 8" id="KW-0812">Transmembrane</keyword>
<dbReference type="InterPro" id="IPR051084">
    <property type="entry name" value="H+-coupled_symporters"/>
</dbReference>
<dbReference type="PANTHER" id="PTHR43528:SF3">
    <property type="entry name" value="CITRATE-PROTON SYMPORTER"/>
    <property type="match status" value="1"/>
</dbReference>
<feature type="transmembrane region" description="Helical" evidence="8">
    <location>
        <begin position="262"/>
        <end position="282"/>
    </location>
</feature>
<comment type="subcellular location">
    <subcellularLocation>
        <location evidence="1">Cell membrane</location>
        <topology evidence="1">Multi-pass membrane protein</topology>
    </subcellularLocation>
</comment>
<feature type="domain" description="Major facilitator superfamily (MFS) profile" evidence="9">
    <location>
        <begin position="9"/>
        <end position="409"/>
    </location>
</feature>
<feature type="transmembrane region" description="Helical" evidence="8">
    <location>
        <begin position="289"/>
        <end position="307"/>
    </location>
</feature>
<evidence type="ECO:0000313" key="11">
    <source>
        <dbReference type="Proteomes" id="UP000464674"/>
    </source>
</evidence>
<evidence type="ECO:0000256" key="3">
    <source>
        <dbReference type="ARBA" id="ARBA00022475"/>
    </source>
</evidence>
<dbReference type="GO" id="GO:0015293">
    <property type="term" value="F:symporter activity"/>
    <property type="evidence" value="ECO:0007669"/>
    <property type="project" value="UniProtKB-KW"/>
</dbReference>
<evidence type="ECO:0000256" key="7">
    <source>
        <dbReference type="ARBA" id="ARBA00023136"/>
    </source>
</evidence>